<accession>A0ABU8RIB4</accession>
<feature type="active site" description="Electrophile" evidence="6">
    <location>
        <position position="112"/>
    </location>
</feature>
<dbReference type="Gene3D" id="3.20.20.70">
    <property type="entry name" value="Aldolase class I"/>
    <property type="match status" value="1"/>
</dbReference>
<evidence type="ECO:0000313" key="9">
    <source>
        <dbReference type="Proteomes" id="UP001387100"/>
    </source>
</evidence>
<feature type="active site" description="Proton acceptor" evidence="6">
    <location>
        <position position="184"/>
    </location>
</feature>
<evidence type="ECO:0000256" key="7">
    <source>
        <dbReference type="RuleBase" id="RU363013"/>
    </source>
</evidence>
<feature type="binding site" evidence="6">
    <location>
        <position position="230"/>
    </location>
    <ligand>
        <name>substrate</name>
    </ligand>
</feature>
<evidence type="ECO:0000256" key="5">
    <source>
        <dbReference type="ARBA" id="ARBA00023235"/>
    </source>
</evidence>
<dbReference type="PANTHER" id="PTHR21139">
    <property type="entry name" value="TRIOSEPHOSPHATE ISOMERASE"/>
    <property type="match status" value="1"/>
</dbReference>
<dbReference type="EMBL" id="JBBIAA010000003">
    <property type="protein sequence ID" value="MEJ5944774.1"/>
    <property type="molecule type" value="Genomic_DNA"/>
</dbReference>
<dbReference type="EC" id="5.3.1.1" evidence="6 7"/>
<evidence type="ECO:0000256" key="4">
    <source>
        <dbReference type="ARBA" id="ARBA00023152"/>
    </source>
</evidence>
<gene>
    <name evidence="6 8" type="primary">tpiA</name>
    <name evidence="8" type="ORF">WDZ17_05640</name>
</gene>
<evidence type="ECO:0000256" key="3">
    <source>
        <dbReference type="ARBA" id="ARBA00022490"/>
    </source>
</evidence>
<reference evidence="8 9" key="1">
    <citation type="journal article" date="2017" name="Int. J. Syst. Evol. Microbiol.">
        <title>Pseudokineococcus basanitobsidens sp. nov., isolated from volcanic rock.</title>
        <authorList>
            <person name="Lee D.W."/>
            <person name="Park M.Y."/>
            <person name="Kim J.J."/>
            <person name="Kim B.S."/>
        </authorList>
    </citation>
    <scope>NUCLEOTIDE SEQUENCE [LARGE SCALE GENOMIC DNA]</scope>
    <source>
        <strain evidence="8 9">DSM 103726</strain>
    </source>
</reference>
<comment type="subcellular location">
    <subcellularLocation>
        <location evidence="6 7">Cytoplasm</location>
    </subcellularLocation>
</comment>
<dbReference type="HAMAP" id="MF_00147_B">
    <property type="entry name" value="TIM_B"/>
    <property type="match status" value="1"/>
</dbReference>
<dbReference type="NCBIfam" id="TIGR00419">
    <property type="entry name" value="tim"/>
    <property type="match status" value="1"/>
</dbReference>
<keyword evidence="5 6" id="KW-0413">Isomerase</keyword>
<dbReference type="PANTHER" id="PTHR21139:SF42">
    <property type="entry name" value="TRIOSEPHOSPHATE ISOMERASE"/>
    <property type="match status" value="1"/>
</dbReference>
<dbReference type="GO" id="GO:0004807">
    <property type="term" value="F:triose-phosphate isomerase activity"/>
    <property type="evidence" value="ECO:0007669"/>
    <property type="project" value="UniProtKB-EC"/>
</dbReference>
<dbReference type="Proteomes" id="UP001387100">
    <property type="component" value="Unassembled WGS sequence"/>
</dbReference>
<dbReference type="InterPro" id="IPR020861">
    <property type="entry name" value="Triosephosphate_isomerase_AS"/>
</dbReference>
<feature type="binding site" evidence="6">
    <location>
        <position position="190"/>
    </location>
    <ligand>
        <name>substrate</name>
    </ligand>
</feature>
<protein>
    <recommendedName>
        <fullName evidence="6 7">Triosephosphate isomerase</fullName>
        <shortName evidence="6">TIM</shortName>
        <shortName evidence="6">TPI</shortName>
        <ecNumber evidence="6 7">5.3.1.1</ecNumber>
    </recommendedName>
    <alternativeName>
        <fullName evidence="6">Triose-phosphate isomerase</fullName>
    </alternativeName>
</protein>
<comment type="similarity">
    <text evidence="1 6 7">Belongs to the triosephosphate isomerase family.</text>
</comment>
<dbReference type="CDD" id="cd00311">
    <property type="entry name" value="TIM"/>
    <property type="match status" value="1"/>
</dbReference>
<keyword evidence="4 6" id="KW-0324">Glycolysis</keyword>
<keyword evidence="9" id="KW-1185">Reference proteome</keyword>
<sequence length="273" mass="28073">MAAAPAGGPGAPRTPLMAGNWKMNLDHLQAASTVQKLAWTLQDAKHDPTSVEVVVVPPFTDLRTVQTLVDGDSLALRYGAQDLSPHDSGAHTGDVSGAMLARLGCSYVVVGHSERREAYDETDDVVAAKAAAALRHGITPVVCVGEGLDVRQAGRHVEHVLAQVDGSLAGLDAAAVAGLVVAYEPVWAIGTGEVATPADAQEVCGAIRARVRETFGDEAADGVRVLYGGSVKPGNVAAVMAEADVDGALVGGASLDPADFAAIVRYQHHHGGR</sequence>
<name>A0ABU8RIB4_9ACTN</name>
<dbReference type="InterPro" id="IPR013785">
    <property type="entry name" value="Aldolase_TIM"/>
</dbReference>
<feature type="binding site" evidence="6">
    <location>
        <begin position="251"/>
        <end position="252"/>
    </location>
    <ligand>
        <name>substrate</name>
    </ligand>
</feature>
<comment type="function">
    <text evidence="6">Involved in the gluconeogenesis. Catalyzes stereospecifically the conversion of dihydroxyacetone phosphate (DHAP) to D-glyceraldehyde-3-phosphate (G3P).</text>
</comment>
<keyword evidence="2 6" id="KW-0312">Gluconeogenesis</keyword>
<dbReference type="Pfam" id="PF00121">
    <property type="entry name" value="TIM"/>
    <property type="match status" value="1"/>
</dbReference>
<evidence type="ECO:0000313" key="8">
    <source>
        <dbReference type="EMBL" id="MEJ5944774.1"/>
    </source>
</evidence>
<dbReference type="InterPro" id="IPR022896">
    <property type="entry name" value="TrioseP_Isoase_bac/euk"/>
</dbReference>
<dbReference type="PROSITE" id="PS51440">
    <property type="entry name" value="TIM_2"/>
    <property type="match status" value="1"/>
</dbReference>
<keyword evidence="3 6" id="KW-0963">Cytoplasm</keyword>
<dbReference type="PROSITE" id="PS00171">
    <property type="entry name" value="TIM_1"/>
    <property type="match status" value="1"/>
</dbReference>
<dbReference type="SUPFAM" id="SSF51351">
    <property type="entry name" value="Triosephosphate isomerase (TIM)"/>
    <property type="match status" value="1"/>
</dbReference>
<comment type="pathway">
    <text evidence="6 7">Carbohydrate biosynthesis; gluconeogenesis.</text>
</comment>
<comment type="catalytic activity">
    <reaction evidence="6 7">
        <text>D-glyceraldehyde 3-phosphate = dihydroxyacetone phosphate</text>
        <dbReference type="Rhea" id="RHEA:18585"/>
        <dbReference type="ChEBI" id="CHEBI:57642"/>
        <dbReference type="ChEBI" id="CHEBI:59776"/>
        <dbReference type="EC" id="5.3.1.1"/>
    </reaction>
</comment>
<dbReference type="InterPro" id="IPR000652">
    <property type="entry name" value="Triosephosphate_isomerase"/>
</dbReference>
<comment type="subunit">
    <text evidence="6 7">Homodimer.</text>
</comment>
<evidence type="ECO:0000256" key="6">
    <source>
        <dbReference type="HAMAP-Rule" id="MF_00147"/>
    </source>
</evidence>
<proteinExistence type="inferred from homology"/>
<organism evidence="8 9">
    <name type="scientific">Pseudokineococcus basanitobsidens</name>
    <dbReference type="NCBI Taxonomy" id="1926649"/>
    <lineage>
        <taxon>Bacteria</taxon>
        <taxon>Bacillati</taxon>
        <taxon>Actinomycetota</taxon>
        <taxon>Actinomycetes</taxon>
        <taxon>Kineosporiales</taxon>
        <taxon>Kineosporiaceae</taxon>
        <taxon>Pseudokineococcus</taxon>
    </lineage>
</organism>
<evidence type="ECO:0000256" key="2">
    <source>
        <dbReference type="ARBA" id="ARBA00022432"/>
    </source>
</evidence>
<comment type="caution">
    <text evidence="8">The sequence shown here is derived from an EMBL/GenBank/DDBJ whole genome shotgun (WGS) entry which is preliminary data.</text>
</comment>
<evidence type="ECO:0000256" key="1">
    <source>
        <dbReference type="ARBA" id="ARBA00007422"/>
    </source>
</evidence>
<dbReference type="InterPro" id="IPR035990">
    <property type="entry name" value="TIM_sf"/>
</dbReference>
<comment type="pathway">
    <text evidence="6 7">Carbohydrate degradation; glycolysis; D-glyceraldehyde 3-phosphate from glycerone phosphate: step 1/1.</text>
</comment>
<feature type="binding site" evidence="6">
    <location>
        <begin position="20"/>
        <end position="22"/>
    </location>
    <ligand>
        <name>substrate</name>
    </ligand>
</feature>